<accession>A0A6G1H5Z8</accession>
<evidence type="ECO:0000313" key="1">
    <source>
        <dbReference type="EMBL" id="KAF1988477.1"/>
    </source>
</evidence>
<gene>
    <name evidence="1" type="ORF">K402DRAFT_24650</name>
</gene>
<proteinExistence type="predicted"/>
<dbReference type="Proteomes" id="UP000800041">
    <property type="component" value="Unassembled WGS sequence"/>
</dbReference>
<reference evidence="1" key="1">
    <citation type="journal article" date="2020" name="Stud. Mycol.">
        <title>101 Dothideomycetes genomes: a test case for predicting lifestyles and emergence of pathogens.</title>
        <authorList>
            <person name="Haridas S."/>
            <person name="Albert R."/>
            <person name="Binder M."/>
            <person name="Bloem J."/>
            <person name="Labutti K."/>
            <person name="Salamov A."/>
            <person name="Andreopoulos B."/>
            <person name="Baker S."/>
            <person name="Barry K."/>
            <person name="Bills G."/>
            <person name="Bluhm B."/>
            <person name="Cannon C."/>
            <person name="Castanera R."/>
            <person name="Culley D."/>
            <person name="Daum C."/>
            <person name="Ezra D."/>
            <person name="Gonzalez J."/>
            <person name="Henrissat B."/>
            <person name="Kuo A."/>
            <person name="Liang C."/>
            <person name="Lipzen A."/>
            <person name="Lutzoni F."/>
            <person name="Magnuson J."/>
            <person name="Mondo S."/>
            <person name="Nolan M."/>
            <person name="Ohm R."/>
            <person name="Pangilinan J."/>
            <person name="Park H.-J."/>
            <person name="Ramirez L."/>
            <person name="Alfaro M."/>
            <person name="Sun H."/>
            <person name="Tritt A."/>
            <person name="Yoshinaga Y."/>
            <person name="Zwiers L.-H."/>
            <person name="Turgeon B."/>
            <person name="Goodwin S."/>
            <person name="Spatafora J."/>
            <person name="Crous P."/>
            <person name="Grigoriev I."/>
        </authorList>
    </citation>
    <scope>NUCLEOTIDE SEQUENCE</scope>
    <source>
        <strain evidence="1">CBS 113979</strain>
    </source>
</reference>
<name>A0A6G1H5Z8_9PEZI</name>
<dbReference type="AlphaFoldDB" id="A0A6G1H5Z8"/>
<dbReference type="EMBL" id="ML977148">
    <property type="protein sequence ID" value="KAF1988477.1"/>
    <property type="molecule type" value="Genomic_DNA"/>
</dbReference>
<evidence type="ECO:0000313" key="2">
    <source>
        <dbReference type="Proteomes" id="UP000800041"/>
    </source>
</evidence>
<organism evidence="1 2">
    <name type="scientific">Aulographum hederae CBS 113979</name>
    <dbReference type="NCBI Taxonomy" id="1176131"/>
    <lineage>
        <taxon>Eukaryota</taxon>
        <taxon>Fungi</taxon>
        <taxon>Dikarya</taxon>
        <taxon>Ascomycota</taxon>
        <taxon>Pezizomycotina</taxon>
        <taxon>Dothideomycetes</taxon>
        <taxon>Pleosporomycetidae</taxon>
        <taxon>Aulographales</taxon>
        <taxon>Aulographaceae</taxon>
    </lineage>
</organism>
<sequence length="159" mass="17299">MEFYGVYECYGNVFGIGQIGKVDTRGEVVACTQLVARIFDNLNVAVCMLCDSSPVVSANLQTADRHASEEMLASSHPTSESAFATDPNFSSSLVLSGRIYEFRPSLQFENECGSHIIGIGGGRRAQVWLTFPFTISPKNFSLVEGRTPSSRLLLPIPEA</sequence>
<protein>
    <submittedName>
        <fullName evidence="1">Uncharacterized protein</fullName>
    </submittedName>
</protein>
<keyword evidence="2" id="KW-1185">Reference proteome</keyword>